<organism evidence="1 2">
    <name type="scientific">Kingdonia uniflora</name>
    <dbReference type="NCBI Taxonomy" id="39325"/>
    <lineage>
        <taxon>Eukaryota</taxon>
        <taxon>Viridiplantae</taxon>
        <taxon>Streptophyta</taxon>
        <taxon>Embryophyta</taxon>
        <taxon>Tracheophyta</taxon>
        <taxon>Spermatophyta</taxon>
        <taxon>Magnoliopsida</taxon>
        <taxon>Ranunculales</taxon>
        <taxon>Circaeasteraceae</taxon>
        <taxon>Kingdonia</taxon>
    </lineage>
</organism>
<protein>
    <submittedName>
        <fullName evidence="1">Uncharacterized protein</fullName>
    </submittedName>
</protein>
<comment type="caution">
    <text evidence="1">The sequence shown here is derived from an EMBL/GenBank/DDBJ whole genome shotgun (WGS) entry which is preliminary data.</text>
</comment>
<reference evidence="1 2" key="1">
    <citation type="journal article" date="2020" name="IScience">
        <title>Genome Sequencing of the Endangered Kingdonia uniflora (Circaeasteraceae, Ranunculales) Reveals Potential Mechanisms of Evolutionary Specialization.</title>
        <authorList>
            <person name="Sun Y."/>
            <person name="Deng T."/>
            <person name="Zhang A."/>
            <person name="Moore M.J."/>
            <person name="Landis J.B."/>
            <person name="Lin N."/>
            <person name="Zhang H."/>
            <person name="Zhang X."/>
            <person name="Huang J."/>
            <person name="Zhang X."/>
            <person name="Sun H."/>
            <person name="Wang H."/>
        </authorList>
    </citation>
    <scope>NUCLEOTIDE SEQUENCE [LARGE SCALE GENOMIC DNA]</scope>
    <source>
        <strain evidence="1">TB1705</strain>
        <tissue evidence="1">Leaf</tissue>
    </source>
</reference>
<evidence type="ECO:0000313" key="2">
    <source>
        <dbReference type="Proteomes" id="UP000541444"/>
    </source>
</evidence>
<dbReference type="Proteomes" id="UP000541444">
    <property type="component" value="Unassembled WGS sequence"/>
</dbReference>
<dbReference type="EMBL" id="JACGCM010002779">
    <property type="protein sequence ID" value="KAF6135734.1"/>
    <property type="molecule type" value="Genomic_DNA"/>
</dbReference>
<gene>
    <name evidence="1" type="ORF">GIB67_028590</name>
</gene>
<accession>A0A7J7KZM9</accession>
<evidence type="ECO:0000313" key="1">
    <source>
        <dbReference type="EMBL" id="KAF6135734.1"/>
    </source>
</evidence>
<proteinExistence type="predicted"/>
<feature type="non-terminal residue" evidence="1">
    <location>
        <position position="67"/>
    </location>
</feature>
<keyword evidence="2" id="KW-1185">Reference proteome</keyword>
<dbReference type="AlphaFoldDB" id="A0A7J7KZM9"/>
<name>A0A7J7KZM9_9MAGN</name>
<sequence length="67" mass="7748">MFIVALHPHLSDDLLLPATSLLSRVPRFFFKKPLLIQQKWALPISSDLGRLVELRILVEKPCPLPYR</sequence>